<dbReference type="EMBL" id="PDLN01000003">
    <property type="protein sequence ID" value="RDW91131.1"/>
    <property type="molecule type" value="Genomic_DNA"/>
</dbReference>
<dbReference type="PROSITE" id="PS51384">
    <property type="entry name" value="FAD_FR"/>
    <property type="match status" value="1"/>
</dbReference>
<dbReference type="SFLD" id="SFLDG01168">
    <property type="entry name" value="Ferric_reductase_subgroup_(FRE"/>
    <property type="match status" value="1"/>
</dbReference>
<dbReference type="InterPro" id="IPR051410">
    <property type="entry name" value="Ferric/Cupric_Reductase"/>
</dbReference>
<evidence type="ECO:0000256" key="1">
    <source>
        <dbReference type="ARBA" id="ARBA00004141"/>
    </source>
</evidence>
<evidence type="ECO:0000313" key="14">
    <source>
        <dbReference type="Proteomes" id="UP000256328"/>
    </source>
</evidence>
<keyword evidence="6 11" id="KW-1133">Transmembrane helix</keyword>
<protein>
    <submittedName>
        <fullName evidence="13">Ferric-chelate reductase</fullName>
    </submittedName>
</protein>
<dbReference type="SUPFAM" id="SSF52343">
    <property type="entry name" value="Ferredoxin reductase-like, C-terminal NADP-linked domain"/>
    <property type="match status" value="1"/>
</dbReference>
<dbReference type="GO" id="GO:0006879">
    <property type="term" value="P:intracellular iron ion homeostasis"/>
    <property type="evidence" value="ECO:0007669"/>
    <property type="project" value="TreeGrafter"/>
</dbReference>
<feature type="transmembrane region" description="Helical" evidence="11">
    <location>
        <begin position="53"/>
        <end position="73"/>
    </location>
</feature>
<evidence type="ECO:0000256" key="11">
    <source>
        <dbReference type="SAM" id="Phobius"/>
    </source>
</evidence>
<proteinExistence type="inferred from homology"/>
<dbReference type="AlphaFoldDB" id="A0A3D8SY79"/>
<dbReference type="InterPro" id="IPR013112">
    <property type="entry name" value="FAD-bd_8"/>
</dbReference>
<dbReference type="InterPro" id="IPR039261">
    <property type="entry name" value="FNR_nucleotide-bd"/>
</dbReference>
<evidence type="ECO:0000256" key="7">
    <source>
        <dbReference type="ARBA" id="ARBA00023002"/>
    </source>
</evidence>
<comment type="caution">
    <text evidence="13">The sequence shown here is derived from an EMBL/GenBank/DDBJ whole genome shotgun (WGS) entry which is preliminary data.</text>
</comment>
<dbReference type="InterPro" id="IPR013121">
    <property type="entry name" value="Fe_red_NAD-bd_6"/>
</dbReference>
<dbReference type="Pfam" id="PF08030">
    <property type="entry name" value="NAD_binding_6"/>
    <property type="match status" value="1"/>
</dbReference>
<evidence type="ECO:0000256" key="2">
    <source>
        <dbReference type="ARBA" id="ARBA00006278"/>
    </source>
</evidence>
<name>A0A3D8SY79_9HELO</name>
<dbReference type="PANTHER" id="PTHR32361:SF3">
    <property type="entry name" value="REDUCTASE, PUTATIVE (AFU_ORTHOLOGUE AFUA_6G13750)-RELATED"/>
    <property type="match status" value="1"/>
</dbReference>
<keyword evidence="5" id="KW-0249">Electron transport</keyword>
<dbReference type="Pfam" id="PF01794">
    <property type="entry name" value="Ferric_reduct"/>
    <property type="match status" value="1"/>
</dbReference>
<keyword evidence="7" id="KW-0560">Oxidoreductase</keyword>
<keyword evidence="4 11" id="KW-0812">Transmembrane</keyword>
<evidence type="ECO:0000256" key="6">
    <source>
        <dbReference type="ARBA" id="ARBA00022989"/>
    </source>
</evidence>
<dbReference type="CDD" id="cd06186">
    <property type="entry name" value="NOX_Duox_like_FAD_NADP"/>
    <property type="match status" value="1"/>
</dbReference>
<comment type="similarity">
    <text evidence="2">Belongs to the ferric reductase (FRE) family.</text>
</comment>
<evidence type="ECO:0000256" key="3">
    <source>
        <dbReference type="ARBA" id="ARBA00022448"/>
    </source>
</evidence>
<evidence type="ECO:0000256" key="4">
    <source>
        <dbReference type="ARBA" id="ARBA00022692"/>
    </source>
</evidence>
<evidence type="ECO:0000256" key="9">
    <source>
        <dbReference type="ARBA" id="ARBA00023136"/>
    </source>
</evidence>
<gene>
    <name evidence="13" type="ORF">BP5796_02296</name>
</gene>
<dbReference type="GO" id="GO:0005886">
    <property type="term" value="C:plasma membrane"/>
    <property type="evidence" value="ECO:0007669"/>
    <property type="project" value="TreeGrafter"/>
</dbReference>
<dbReference type="OrthoDB" id="167398at2759"/>
<comment type="subcellular location">
    <subcellularLocation>
        <location evidence="1">Membrane</location>
        <topology evidence="1">Multi-pass membrane protein</topology>
    </subcellularLocation>
</comment>
<evidence type="ECO:0000313" key="13">
    <source>
        <dbReference type="EMBL" id="RDW91131.1"/>
    </source>
</evidence>
<keyword evidence="14" id="KW-1185">Reference proteome</keyword>
<keyword evidence="3" id="KW-0813">Transport</keyword>
<evidence type="ECO:0000259" key="12">
    <source>
        <dbReference type="PROSITE" id="PS51384"/>
    </source>
</evidence>
<dbReference type="GO" id="GO:0000293">
    <property type="term" value="F:ferric-chelate reductase activity"/>
    <property type="evidence" value="ECO:0007669"/>
    <property type="project" value="UniProtKB-ARBA"/>
</dbReference>
<dbReference type="GO" id="GO:0015677">
    <property type="term" value="P:copper ion import"/>
    <property type="evidence" value="ECO:0007669"/>
    <property type="project" value="TreeGrafter"/>
</dbReference>
<sequence length="671" mass="73857">MASLHLRHIANAADSNSTIVGHWGYVDRILPCTNDAGSCAYLDAVYWMHDISMLYTFIMWAVIGGFFVIAVALRFMKPTATRKSIAGSEAQKMGVSNASYRAWRASLAGLRKVLLPESLTAFFGNVTRLQLLILAIVLAYLLVFSLVGIVYKTWITPVKAHPGMFNTRTGLGGFSDRVGALAYALTPLTIALASRESILSLATGIPYQSFNFLHRWLGRVIFVQSFIHTLGWTLIEGNFYKPQPITYTAFIKEKYIVWGIVAMTLITFLYIFSLRSVIKRTGYEFFRKTHYVVAAVYLGACWAHWSHLACWMIAALGIWGIDRGLRLLRTLLIHVGYVDGSKGFGFHAAQASIKYFDDVDGGVIRLEYTHNHEAWEVGQHFFLCFPALSVWQSHPLTVASVPGQHPESPRHVYIIRCRSGETGRLKRLYLELASQPNADSKNGALTTPVVMSGPYGSSLLPRSGDSQLPEPTNILTVAGGTGITLTLPLVQLATSSPALLQGAAVDLVWTIRRVSNVDWIAQELEGLRKRAASSASNLRIHIFITQESSASSSATPSVSSLTEKIQPDTHTQPLPSSSSISSMETNSQALQSSKNFSVTYLTNARPSIEEIVRTFVETRAEPAFRTRVVASGPNEMGKDLRAAVAGLCDAGKVWKGDGTRDLELVWDDRMG</sequence>
<feature type="transmembrane region" description="Helical" evidence="11">
    <location>
        <begin position="295"/>
        <end position="321"/>
    </location>
</feature>
<dbReference type="InterPro" id="IPR017927">
    <property type="entry name" value="FAD-bd_FR_type"/>
</dbReference>
<organism evidence="13 14">
    <name type="scientific">Coleophoma crateriformis</name>
    <dbReference type="NCBI Taxonomy" id="565419"/>
    <lineage>
        <taxon>Eukaryota</taxon>
        <taxon>Fungi</taxon>
        <taxon>Dikarya</taxon>
        <taxon>Ascomycota</taxon>
        <taxon>Pezizomycotina</taxon>
        <taxon>Leotiomycetes</taxon>
        <taxon>Helotiales</taxon>
        <taxon>Dermateaceae</taxon>
        <taxon>Coleophoma</taxon>
    </lineage>
</organism>
<dbReference type="Pfam" id="PF08022">
    <property type="entry name" value="FAD_binding_8"/>
    <property type="match status" value="1"/>
</dbReference>
<evidence type="ECO:0000256" key="10">
    <source>
        <dbReference type="SAM" id="MobiDB-lite"/>
    </source>
</evidence>
<reference evidence="13 14" key="1">
    <citation type="journal article" date="2018" name="IMA Fungus">
        <title>IMA Genome-F 9: Draft genome sequence of Annulohypoxylon stygium, Aspergillus mulundensis, Berkeleyomyces basicola (syn. Thielaviopsis basicola), Ceratocystis smalleyi, two Cercospora beticola strains, Coleophoma cylindrospora, Fusarium fracticaudum, Phialophora cf. hyalina, and Morchella septimelata.</title>
        <authorList>
            <person name="Wingfield B.D."/>
            <person name="Bills G.F."/>
            <person name="Dong Y."/>
            <person name="Huang W."/>
            <person name="Nel W.J."/>
            <person name="Swalarsk-Parry B.S."/>
            <person name="Vaghefi N."/>
            <person name="Wilken P.M."/>
            <person name="An Z."/>
            <person name="de Beer Z.W."/>
            <person name="De Vos L."/>
            <person name="Chen L."/>
            <person name="Duong T.A."/>
            <person name="Gao Y."/>
            <person name="Hammerbacher A."/>
            <person name="Kikkert J.R."/>
            <person name="Li Y."/>
            <person name="Li H."/>
            <person name="Li K."/>
            <person name="Li Q."/>
            <person name="Liu X."/>
            <person name="Ma X."/>
            <person name="Naidoo K."/>
            <person name="Pethybridge S.J."/>
            <person name="Sun J."/>
            <person name="Steenkamp E.T."/>
            <person name="van der Nest M.A."/>
            <person name="van Wyk S."/>
            <person name="Wingfield M.J."/>
            <person name="Xiong C."/>
            <person name="Yue Q."/>
            <person name="Zhang X."/>
        </authorList>
    </citation>
    <scope>NUCLEOTIDE SEQUENCE [LARGE SCALE GENOMIC DNA]</scope>
    <source>
        <strain evidence="13 14">BP5796</strain>
    </source>
</reference>
<dbReference type="Proteomes" id="UP000256328">
    <property type="component" value="Unassembled WGS sequence"/>
</dbReference>
<feature type="domain" description="FAD-binding FR-type" evidence="12">
    <location>
        <begin position="320"/>
        <end position="461"/>
    </location>
</feature>
<dbReference type="PANTHER" id="PTHR32361">
    <property type="entry name" value="FERRIC/CUPRIC REDUCTASE TRANSMEMBRANE COMPONENT"/>
    <property type="match status" value="1"/>
</dbReference>
<dbReference type="GO" id="GO:0006826">
    <property type="term" value="P:iron ion transport"/>
    <property type="evidence" value="ECO:0007669"/>
    <property type="project" value="TreeGrafter"/>
</dbReference>
<dbReference type="InterPro" id="IPR013130">
    <property type="entry name" value="Fe3_Rdtase_TM_dom"/>
</dbReference>
<dbReference type="Gene3D" id="3.40.50.80">
    <property type="entry name" value="Nucleotide-binding domain of ferredoxin-NADP reductase (FNR) module"/>
    <property type="match status" value="1"/>
</dbReference>
<accession>A0A3D8SY79</accession>
<keyword evidence="9 11" id="KW-0472">Membrane</keyword>
<feature type="region of interest" description="Disordered" evidence="10">
    <location>
        <begin position="552"/>
        <end position="586"/>
    </location>
</feature>
<feature type="transmembrane region" description="Helical" evidence="11">
    <location>
        <begin position="216"/>
        <end position="235"/>
    </location>
</feature>
<feature type="transmembrane region" description="Helical" evidence="11">
    <location>
        <begin position="255"/>
        <end position="274"/>
    </location>
</feature>
<feature type="transmembrane region" description="Helical" evidence="11">
    <location>
        <begin position="131"/>
        <end position="154"/>
    </location>
</feature>
<keyword evidence="8" id="KW-0406">Ion transport</keyword>
<dbReference type="SFLD" id="SFLDS00052">
    <property type="entry name" value="Ferric_Reductase_Domain"/>
    <property type="match status" value="1"/>
</dbReference>
<evidence type="ECO:0000256" key="8">
    <source>
        <dbReference type="ARBA" id="ARBA00023065"/>
    </source>
</evidence>
<evidence type="ECO:0000256" key="5">
    <source>
        <dbReference type="ARBA" id="ARBA00022982"/>
    </source>
</evidence>